<accession>A0ABW2SZE6</accession>
<evidence type="ECO:0000256" key="1">
    <source>
        <dbReference type="SAM" id="Phobius"/>
    </source>
</evidence>
<dbReference type="Proteomes" id="UP001596514">
    <property type="component" value="Unassembled WGS sequence"/>
</dbReference>
<gene>
    <name evidence="2" type="ORF">ACFQVD_16400</name>
</gene>
<feature type="transmembrane region" description="Helical" evidence="1">
    <location>
        <begin position="87"/>
        <end position="105"/>
    </location>
</feature>
<feature type="transmembrane region" description="Helical" evidence="1">
    <location>
        <begin position="117"/>
        <end position="137"/>
    </location>
</feature>
<feature type="transmembrane region" description="Helical" evidence="1">
    <location>
        <begin position="149"/>
        <end position="167"/>
    </location>
</feature>
<keyword evidence="1" id="KW-1133">Transmembrane helix</keyword>
<protein>
    <submittedName>
        <fullName evidence="2">Uncharacterized protein</fullName>
    </submittedName>
</protein>
<proteinExistence type="predicted"/>
<feature type="transmembrane region" description="Helical" evidence="1">
    <location>
        <begin position="48"/>
        <end position="67"/>
    </location>
</feature>
<evidence type="ECO:0000313" key="2">
    <source>
        <dbReference type="EMBL" id="MFC7601675.1"/>
    </source>
</evidence>
<dbReference type="RefSeq" id="WP_343968777.1">
    <property type="nucleotide sequence ID" value="NZ_BAAAGK010000067.1"/>
</dbReference>
<comment type="caution">
    <text evidence="2">The sequence shown here is derived from an EMBL/GenBank/DDBJ whole genome shotgun (WGS) entry which is preliminary data.</text>
</comment>
<keyword evidence="1" id="KW-0472">Membrane</keyword>
<keyword evidence="3" id="KW-1185">Reference proteome</keyword>
<organism evidence="2 3">
    <name type="scientific">Streptosporangium amethystogenes subsp. fukuiense</name>
    <dbReference type="NCBI Taxonomy" id="698418"/>
    <lineage>
        <taxon>Bacteria</taxon>
        <taxon>Bacillati</taxon>
        <taxon>Actinomycetota</taxon>
        <taxon>Actinomycetes</taxon>
        <taxon>Streptosporangiales</taxon>
        <taxon>Streptosporangiaceae</taxon>
        <taxon>Streptosporangium</taxon>
    </lineage>
</organism>
<name>A0ABW2SZE6_9ACTN</name>
<evidence type="ECO:0000313" key="3">
    <source>
        <dbReference type="Proteomes" id="UP001596514"/>
    </source>
</evidence>
<sequence length="180" mass="20155">MHDEFVLRKEVRHSFWLRWVPEEIAGAYALSVVSLAELTSEGVLGDHLYGHLLMGFMALPFSIAEAATGLAMESLTPQVLTSGTAEWASLLWPGLLQALLLWWLLRRGRHSARSERWGRLLATLTTFLVIVSGMVVIFDQWAPRRPGGIPLLVLGVLQAFFVFVYAYNRSFALPLSKTES</sequence>
<keyword evidence="1" id="KW-0812">Transmembrane</keyword>
<reference evidence="3" key="1">
    <citation type="journal article" date="2019" name="Int. J. Syst. Evol. Microbiol.">
        <title>The Global Catalogue of Microorganisms (GCM) 10K type strain sequencing project: providing services to taxonomists for standard genome sequencing and annotation.</title>
        <authorList>
            <consortium name="The Broad Institute Genomics Platform"/>
            <consortium name="The Broad Institute Genome Sequencing Center for Infectious Disease"/>
            <person name="Wu L."/>
            <person name="Ma J."/>
        </authorList>
    </citation>
    <scope>NUCLEOTIDE SEQUENCE [LARGE SCALE GENOMIC DNA]</scope>
    <source>
        <strain evidence="3">JCM 10083</strain>
    </source>
</reference>
<dbReference type="EMBL" id="JBHTEE010000001">
    <property type="protein sequence ID" value="MFC7601675.1"/>
    <property type="molecule type" value="Genomic_DNA"/>
</dbReference>